<dbReference type="Pfam" id="PF00912">
    <property type="entry name" value="Transgly"/>
    <property type="match status" value="1"/>
</dbReference>
<keyword evidence="17" id="KW-0812">Transmembrane</keyword>
<evidence type="ECO:0000256" key="4">
    <source>
        <dbReference type="ARBA" id="ARBA00022475"/>
    </source>
</evidence>
<keyword evidence="6" id="KW-0645">Protease</keyword>
<keyword evidence="12 17" id="KW-0472">Membrane</keyword>
<feature type="transmembrane region" description="Helical" evidence="17">
    <location>
        <begin position="6"/>
        <end position="24"/>
    </location>
</feature>
<evidence type="ECO:0000256" key="1">
    <source>
        <dbReference type="ARBA" id="ARBA00004236"/>
    </source>
</evidence>
<evidence type="ECO:0000313" key="20">
    <source>
        <dbReference type="Proteomes" id="UP000214973"/>
    </source>
</evidence>
<dbReference type="FunFam" id="1.10.3810.10:FF:000001">
    <property type="entry name" value="Penicillin-binding protein 1A"/>
    <property type="match status" value="1"/>
</dbReference>
<evidence type="ECO:0000256" key="3">
    <source>
        <dbReference type="ARBA" id="ARBA00007739"/>
    </source>
</evidence>
<dbReference type="GO" id="GO:0030288">
    <property type="term" value="C:outer membrane-bounded periplasmic space"/>
    <property type="evidence" value="ECO:0007669"/>
    <property type="project" value="TreeGrafter"/>
</dbReference>
<dbReference type="GO" id="GO:0005886">
    <property type="term" value="C:plasma membrane"/>
    <property type="evidence" value="ECO:0007669"/>
    <property type="project" value="UniProtKB-SubCell"/>
</dbReference>
<dbReference type="Gene3D" id="1.10.3810.10">
    <property type="entry name" value="Biosynthetic peptidoglycan transglycosylase-like"/>
    <property type="match status" value="1"/>
</dbReference>
<dbReference type="InterPro" id="IPR050396">
    <property type="entry name" value="Glycosyltr_51/Transpeptidase"/>
</dbReference>
<evidence type="ECO:0000256" key="16">
    <source>
        <dbReference type="ARBA" id="ARBA00049902"/>
    </source>
</evidence>
<dbReference type="GO" id="GO:0008955">
    <property type="term" value="F:peptidoglycan glycosyltransferase activity"/>
    <property type="evidence" value="ECO:0007669"/>
    <property type="project" value="UniProtKB-EC"/>
</dbReference>
<evidence type="ECO:0000256" key="2">
    <source>
        <dbReference type="ARBA" id="ARBA00007090"/>
    </source>
</evidence>
<dbReference type="KEGG" id="vrm:44547418_01671"/>
<dbReference type="InterPro" id="IPR036950">
    <property type="entry name" value="PBP_transglycosylase"/>
</dbReference>
<keyword evidence="4" id="KW-1003">Cell membrane</keyword>
<gene>
    <name evidence="19" type="primary">mrcA</name>
    <name evidence="19" type="ORF">SAMEA44547418_01671</name>
</gene>
<dbReference type="InterPro" id="IPR001264">
    <property type="entry name" value="Glyco_trans_51"/>
</dbReference>
<feature type="domain" description="Glycosyl transferase family 51" evidence="18">
    <location>
        <begin position="77"/>
        <end position="244"/>
    </location>
</feature>
<sequence>MTIFRFIRRALTVVVVILLAMYIYDAYHSFQGTNRESKAKSTVEQRIEQNEDTLSRLDRIVRLFTFKDKVETALAQRVPREHWVKADTIPENAKNALIAIEDKRYYNHGAIDIFGIIRAFYTNTVSGETVEGGSTITQQLVKNLFLSSKRIVTRKVEEAILAGEMEHYYSKEEILTMYLNTVYYGHNYYGIYEASHGYFGVSPSRLTLGQCALLAALPNAPNYLDPYENYEGAKARQKLVLEQMVDQGMITRAEADYAYEQDLGLIEEE</sequence>
<comment type="catalytic activity">
    <reaction evidence="15">
        <text>Preferential cleavage: (Ac)2-L-Lys-D-Ala-|-D-Ala. Also transpeptidation of peptidyl-alanyl moieties that are N-acyl substituents of D-alanine.</text>
        <dbReference type="EC" id="3.4.16.4"/>
    </reaction>
</comment>
<name>A0A239ZS74_9FIRM</name>
<dbReference type="AlphaFoldDB" id="A0A239ZS74"/>
<evidence type="ECO:0000256" key="7">
    <source>
        <dbReference type="ARBA" id="ARBA00022676"/>
    </source>
</evidence>
<evidence type="ECO:0000256" key="9">
    <source>
        <dbReference type="ARBA" id="ARBA00022801"/>
    </source>
</evidence>
<dbReference type="Proteomes" id="UP000214973">
    <property type="component" value="Chromosome 1"/>
</dbReference>
<evidence type="ECO:0000256" key="17">
    <source>
        <dbReference type="SAM" id="Phobius"/>
    </source>
</evidence>
<dbReference type="PANTHER" id="PTHR32282">
    <property type="entry name" value="BINDING PROTEIN TRANSPEPTIDASE, PUTATIVE-RELATED"/>
    <property type="match status" value="1"/>
</dbReference>
<comment type="similarity">
    <text evidence="2">In the C-terminal section; belongs to the transpeptidase family.</text>
</comment>
<keyword evidence="7" id="KW-0328">Glycosyltransferase</keyword>
<reference evidence="19 20" key="1">
    <citation type="submission" date="2017-06" db="EMBL/GenBank/DDBJ databases">
        <authorList>
            <consortium name="Pathogen Informatics"/>
        </authorList>
    </citation>
    <scope>NUCLEOTIDE SEQUENCE [LARGE SCALE GENOMIC DNA]</scope>
    <source>
        <strain evidence="19 20">NCTC12018</strain>
    </source>
</reference>
<evidence type="ECO:0000259" key="18">
    <source>
        <dbReference type="Pfam" id="PF00912"/>
    </source>
</evidence>
<dbReference type="SUPFAM" id="SSF53955">
    <property type="entry name" value="Lysozyme-like"/>
    <property type="match status" value="1"/>
</dbReference>
<dbReference type="GO" id="GO:0008360">
    <property type="term" value="P:regulation of cell shape"/>
    <property type="evidence" value="ECO:0007669"/>
    <property type="project" value="UniProtKB-KW"/>
</dbReference>
<dbReference type="GO" id="GO:0006508">
    <property type="term" value="P:proteolysis"/>
    <property type="evidence" value="ECO:0007669"/>
    <property type="project" value="UniProtKB-KW"/>
</dbReference>
<comment type="subcellular location">
    <subcellularLocation>
        <location evidence="1">Cell membrane</location>
    </subcellularLocation>
</comment>
<comment type="similarity">
    <text evidence="3">In the N-terminal section; belongs to the glycosyltransferase 51 family.</text>
</comment>
<keyword evidence="20" id="KW-1185">Reference proteome</keyword>
<evidence type="ECO:0000256" key="10">
    <source>
        <dbReference type="ARBA" id="ARBA00022960"/>
    </source>
</evidence>
<evidence type="ECO:0000313" key="19">
    <source>
        <dbReference type="EMBL" id="SNV73955.1"/>
    </source>
</evidence>
<evidence type="ECO:0000256" key="5">
    <source>
        <dbReference type="ARBA" id="ARBA00022645"/>
    </source>
</evidence>
<dbReference type="InterPro" id="IPR023346">
    <property type="entry name" value="Lysozyme-like_dom_sf"/>
</dbReference>
<keyword evidence="11" id="KW-0573">Peptidoglycan synthesis</keyword>
<keyword evidence="17" id="KW-1133">Transmembrane helix</keyword>
<evidence type="ECO:0000256" key="12">
    <source>
        <dbReference type="ARBA" id="ARBA00023136"/>
    </source>
</evidence>
<keyword evidence="8" id="KW-0808">Transferase</keyword>
<evidence type="ECO:0000256" key="8">
    <source>
        <dbReference type="ARBA" id="ARBA00022679"/>
    </source>
</evidence>
<dbReference type="PANTHER" id="PTHR32282:SF11">
    <property type="entry name" value="PENICILLIN-BINDING PROTEIN 1B"/>
    <property type="match status" value="1"/>
</dbReference>
<dbReference type="GO" id="GO:0071555">
    <property type="term" value="P:cell wall organization"/>
    <property type="evidence" value="ECO:0007669"/>
    <property type="project" value="UniProtKB-KW"/>
</dbReference>
<keyword evidence="10" id="KW-0133">Cell shape</keyword>
<proteinExistence type="inferred from homology"/>
<dbReference type="GO" id="GO:0009002">
    <property type="term" value="F:serine-type D-Ala-D-Ala carboxypeptidase activity"/>
    <property type="evidence" value="ECO:0007669"/>
    <property type="project" value="UniProtKB-EC"/>
</dbReference>
<evidence type="ECO:0000256" key="14">
    <source>
        <dbReference type="ARBA" id="ARBA00023316"/>
    </source>
</evidence>
<evidence type="ECO:0000256" key="15">
    <source>
        <dbReference type="ARBA" id="ARBA00034000"/>
    </source>
</evidence>
<organism evidence="19 20">
    <name type="scientific">Veillonella rodentium</name>
    <dbReference type="NCBI Taxonomy" id="248315"/>
    <lineage>
        <taxon>Bacteria</taxon>
        <taxon>Bacillati</taxon>
        <taxon>Bacillota</taxon>
        <taxon>Negativicutes</taxon>
        <taxon>Veillonellales</taxon>
        <taxon>Veillonellaceae</taxon>
        <taxon>Veillonella</taxon>
    </lineage>
</organism>
<keyword evidence="14" id="KW-0961">Cell wall biogenesis/degradation</keyword>
<dbReference type="GO" id="GO:0009252">
    <property type="term" value="P:peptidoglycan biosynthetic process"/>
    <property type="evidence" value="ECO:0007669"/>
    <property type="project" value="UniProtKB-KW"/>
</dbReference>
<evidence type="ECO:0000256" key="13">
    <source>
        <dbReference type="ARBA" id="ARBA00023268"/>
    </source>
</evidence>
<dbReference type="RefSeq" id="WP_095066478.1">
    <property type="nucleotide sequence ID" value="NZ_LT906470.1"/>
</dbReference>
<keyword evidence="13" id="KW-0511">Multifunctional enzyme</keyword>
<evidence type="ECO:0000256" key="6">
    <source>
        <dbReference type="ARBA" id="ARBA00022670"/>
    </source>
</evidence>
<keyword evidence="9" id="KW-0378">Hydrolase</keyword>
<evidence type="ECO:0000256" key="11">
    <source>
        <dbReference type="ARBA" id="ARBA00022984"/>
    </source>
</evidence>
<comment type="catalytic activity">
    <reaction evidence="16">
        <text>[GlcNAc-(1-&gt;4)-Mur2Ac(oyl-L-Ala-gamma-D-Glu-L-Lys-D-Ala-D-Ala)](n)-di-trans,octa-cis-undecaprenyl diphosphate + beta-D-GlcNAc-(1-&gt;4)-Mur2Ac(oyl-L-Ala-gamma-D-Glu-L-Lys-D-Ala-D-Ala)-di-trans,octa-cis-undecaprenyl diphosphate = [GlcNAc-(1-&gt;4)-Mur2Ac(oyl-L-Ala-gamma-D-Glu-L-Lys-D-Ala-D-Ala)](n+1)-di-trans,octa-cis-undecaprenyl diphosphate + di-trans,octa-cis-undecaprenyl diphosphate + H(+)</text>
        <dbReference type="Rhea" id="RHEA:23708"/>
        <dbReference type="Rhea" id="RHEA-COMP:9602"/>
        <dbReference type="Rhea" id="RHEA-COMP:9603"/>
        <dbReference type="ChEBI" id="CHEBI:15378"/>
        <dbReference type="ChEBI" id="CHEBI:58405"/>
        <dbReference type="ChEBI" id="CHEBI:60033"/>
        <dbReference type="ChEBI" id="CHEBI:78435"/>
        <dbReference type="EC" id="2.4.99.28"/>
    </reaction>
</comment>
<accession>A0A239ZS74</accession>
<protein>
    <submittedName>
        <fullName evidence="19">Penicillin-binding protein 1A</fullName>
    </submittedName>
</protein>
<keyword evidence="5" id="KW-0121">Carboxypeptidase</keyword>
<dbReference type="EMBL" id="LT906470">
    <property type="protein sequence ID" value="SNV73955.1"/>
    <property type="molecule type" value="Genomic_DNA"/>
</dbReference>